<protein>
    <submittedName>
        <fullName evidence="1">Uncharacterized protein</fullName>
    </submittedName>
</protein>
<organism evidence="1">
    <name type="scientific">Timema shepardi</name>
    <name type="common">Walking stick</name>
    <dbReference type="NCBI Taxonomy" id="629360"/>
    <lineage>
        <taxon>Eukaryota</taxon>
        <taxon>Metazoa</taxon>
        <taxon>Ecdysozoa</taxon>
        <taxon>Arthropoda</taxon>
        <taxon>Hexapoda</taxon>
        <taxon>Insecta</taxon>
        <taxon>Pterygota</taxon>
        <taxon>Neoptera</taxon>
        <taxon>Polyneoptera</taxon>
        <taxon>Phasmatodea</taxon>
        <taxon>Timematodea</taxon>
        <taxon>Timematoidea</taxon>
        <taxon>Timematidae</taxon>
        <taxon>Timema</taxon>
    </lineage>
</organism>
<name>A0A7R9B519_TIMSH</name>
<sequence>MKGTGYNYLKIGIGYNEGDWIELAQGLTGWSQEAQVSEKVSLAVRMATLSNQRQRQILKRFRDRFHVAATIRSPLFLMEVATLAFVSQPEARTLDTCVGLLASS</sequence>
<accession>A0A7R9B519</accession>
<dbReference type="EMBL" id="OC007058">
    <property type="protein sequence ID" value="CAD7266487.1"/>
    <property type="molecule type" value="Genomic_DNA"/>
</dbReference>
<proteinExistence type="predicted"/>
<gene>
    <name evidence="1" type="ORF">TSIB3V08_LOCUS10505</name>
</gene>
<evidence type="ECO:0000313" key="1">
    <source>
        <dbReference type="EMBL" id="CAD7266487.1"/>
    </source>
</evidence>
<reference evidence="1" key="1">
    <citation type="submission" date="2020-11" db="EMBL/GenBank/DDBJ databases">
        <authorList>
            <person name="Tran Van P."/>
        </authorList>
    </citation>
    <scope>NUCLEOTIDE SEQUENCE</scope>
</reference>
<dbReference type="AlphaFoldDB" id="A0A7R9B519"/>